<dbReference type="RefSeq" id="WP_079493537.1">
    <property type="nucleotide sequence ID" value="NZ_FUZT01000009.1"/>
</dbReference>
<protein>
    <submittedName>
        <fullName evidence="1">Uncharacterized protein</fullName>
    </submittedName>
</protein>
<organism evidence="1 2">
    <name type="scientific">Maledivibacter halophilus</name>
    <dbReference type="NCBI Taxonomy" id="36842"/>
    <lineage>
        <taxon>Bacteria</taxon>
        <taxon>Bacillati</taxon>
        <taxon>Bacillota</taxon>
        <taxon>Clostridia</taxon>
        <taxon>Peptostreptococcales</taxon>
        <taxon>Caminicellaceae</taxon>
        <taxon>Maledivibacter</taxon>
    </lineage>
</organism>
<dbReference type="Proteomes" id="UP000190285">
    <property type="component" value="Unassembled WGS sequence"/>
</dbReference>
<keyword evidence="2" id="KW-1185">Reference proteome</keyword>
<dbReference type="AlphaFoldDB" id="A0A1T5M226"/>
<name>A0A1T5M226_9FIRM</name>
<dbReference type="EMBL" id="FUZT01000009">
    <property type="protein sequence ID" value="SKC81889.1"/>
    <property type="molecule type" value="Genomic_DNA"/>
</dbReference>
<dbReference type="OrthoDB" id="2067193at2"/>
<proteinExistence type="predicted"/>
<sequence length="167" mass="19543">MKILIFLHGTIIMHKNGLDKSREERVKQVLSDDNSIHDFLNYIPIGKSYEKLKIWVKQEVEIFYLSSNQLLDDINKDLFVLRKYEFPKGKLLYRKNGQSYKDIAEEIIPDILIEDNCESIGGTAEMVYPNMSSLIKKQVKSIVLKEFEGIDKLPTNVEDLKDWYKIV</sequence>
<reference evidence="1 2" key="1">
    <citation type="submission" date="2017-02" db="EMBL/GenBank/DDBJ databases">
        <authorList>
            <person name="Peterson S.W."/>
        </authorList>
    </citation>
    <scope>NUCLEOTIDE SEQUENCE [LARGE SCALE GENOMIC DNA]</scope>
    <source>
        <strain evidence="1 2">M1</strain>
    </source>
</reference>
<accession>A0A1T5M226</accession>
<gene>
    <name evidence="1" type="ORF">SAMN02194393_03671</name>
</gene>
<evidence type="ECO:0000313" key="1">
    <source>
        <dbReference type="EMBL" id="SKC81889.1"/>
    </source>
</evidence>
<evidence type="ECO:0000313" key="2">
    <source>
        <dbReference type="Proteomes" id="UP000190285"/>
    </source>
</evidence>